<dbReference type="AlphaFoldDB" id="A0A5C1EDD1"/>
<dbReference type="KEGG" id="otr:OTERR_28220"/>
<evidence type="ECO:0000313" key="3">
    <source>
        <dbReference type="Proteomes" id="UP000323671"/>
    </source>
</evidence>
<dbReference type="InterPro" id="IPR029058">
    <property type="entry name" value="AB_hydrolase_fold"/>
</dbReference>
<dbReference type="SUPFAM" id="SSF53474">
    <property type="entry name" value="alpha/beta-Hydrolases"/>
    <property type="match status" value="1"/>
</dbReference>
<dbReference type="Gene3D" id="3.40.50.1820">
    <property type="entry name" value="alpha/beta hydrolase"/>
    <property type="match status" value="1"/>
</dbReference>
<dbReference type="EMBL" id="CP022579">
    <property type="protein sequence ID" value="QEL66298.1"/>
    <property type="molecule type" value="Genomic_DNA"/>
</dbReference>
<proteinExistence type="predicted"/>
<sequence>MASATPPLPGFLTAYAAPGPRAVNESDGEVPGLHPDAPLATRRYRPAGPLRGVIAYSHGLGGSCRSGAAWLRHWASHGFLGVALTHRHERPIDGSPLQLRRALREALAGKALRTRVSEMHALIAALVAALQPPPLETLVPIGVAGHSFGGVTTQILAGERRCYDPAPGEDEIAGPLYAPVAGLGAALAFSPSARANPLPLPERFAAVTAPFLSLTGSRDEGLLRGDIDAANRCLPFEHMPPGGKYLFVAAEGRHNDFAGEAEDNAGSPPAPAFTPWLSALSTAFWLAHLAGDSTARAALAGLAAAPQQAAPHRFAAK</sequence>
<organism evidence="2 3">
    <name type="scientific">Oryzomicrobium terrae</name>
    <dbReference type="NCBI Taxonomy" id="1735038"/>
    <lineage>
        <taxon>Bacteria</taxon>
        <taxon>Pseudomonadati</taxon>
        <taxon>Pseudomonadota</taxon>
        <taxon>Betaproteobacteria</taxon>
        <taxon>Rhodocyclales</taxon>
        <taxon>Rhodocyclaceae</taxon>
        <taxon>Oryzomicrobium</taxon>
    </lineage>
</organism>
<protein>
    <recommendedName>
        <fullName evidence="4">Serine aminopeptidase S33 domain-containing protein</fullName>
    </recommendedName>
</protein>
<gene>
    <name evidence="2" type="ORF">OTERR_28220</name>
</gene>
<reference evidence="2 3" key="1">
    <citation type="submission" date="2017-07" db="EMBL/GenBank/DDBJ databases">
        <title>Complete genome sequence of Oryzomicrobium terrae TPP412.</title>
        <authorList>
            <person name="Chiu L.-W."/>
            <person name="Lo K.-J."/>
            <person name="Tsai Y.-M."/>
            <person name="Lin S.-S."/>
            <person name="Kuo C.-H."/>
            <person name="Liu C.-T."/>
        </authorList>
    </citation>
    <scope>NUCLEOTIDE SEQUENCE [LARGE SCALE GENOMIC DNA]</scope>
    <source>
        <strain evidence="2 3">TPP412</strain>
    </source>
</reference>
<dbReference type="Proteomes" id="UP000323671">
    <property type="component" value="Chromosome"/>
</dbReference>
<evidence type="ECO:0008006" key="4">
    <source>
        <dbReference type="Google" id="ProtNLM"/>
    </source>
</evidence>
<feature type="region of interest" description="Disordered" evidence="1">
    <location>
        <begin position="22"/>
        <end position="41"/>
    </location>
</feature>
<dbReference type="RefSeq" id="WP_149426185.1">
    <property type="nucleotide sequence ID" value="NZ_CP022579.1"/>
</dbReference>
<keyword evidence="3" id="KW-1185">Reference proteome</keyword>
<evidence type="ECO:0000256" key="1">
    <source>
        <dbReference type="SAM" id="MobiDB-lite"/>
    </source>
</evidence>
<accession>A0A5C1EDD1</accession>
<name>A0A5C1EDD1_9RHOO</name>
<evidence type="ECO:0000313" key="2">
    <source>
        <dbReference type="EMBL" id="QEL66298.1"/>
    </source>
</evidence>